<feature type="region of interest" description="Disordered" evidence="2">
    <location>
        <begin position="360"/>
        <end position="381"/>
    </location>
</feature>
<dbReference type="AlphaFoldDB" id="A0A061JBM1"/>
<protein>
    <submittedName>
        <fullName evidence="3">Uncharacterized protein</fullName>
    </submittedName>
</protein>
<proteinExistence type="predicted"/>
<evidence type="ECO:0000313" key="4">
    <source>
        <dbReference type="Proteomes" id="UP000031737"/>
    </source>
</evidence>
<feature type="compositionally biased region" description="Acidic residues" evidence="2">
    <location>
        <begin position="569"/>
        <end position="581"/>
    </location>
</feature>
<feature type="coiled-coil region" evidence="1">
    <location>
        <begin position="524"/>
        <end position="558"/>
    </location>
</feature>
<dbReference type="Proteomes" id="UP000031737">
    <property type="component" value="Unassembled WGS sequence"/>
</dbReference>
<dbReference type="VEuPathDB" id="TriTrypDB:TRSC58_01616"/>
<feature type="region of interest" description="Disordered" evidence="2">
    <location>
        <begin position="462"/>
        <end position="484"/>
    </location>
</feature>
<feature type="compositionally biased region" description="Polar residues" evidence="2">
    <location>
        <begin position="173"/>
        <end position="184"/>
    </location>
</feature>
<feature type="region of interest" description="Disordered" evidence="2">
    <location>
        <begin position="559"/>
        <end position="581"/>
    </location>
</feature>
<evidence type="ECO:0000256" key="1">
    <source>
        <dbReference type="SAM" id="Coils"/>
    </source>
</evidence>
<feature type="compositionally biased region" description="Polar residues" evidence="2">
    <location>
        <begin position="366"/>
        <end position="381"/>
    </location>
</feature>
<evidence type="ECO:0000256" key="2">
    <source>
        <dbReference type="SAM" id="MobiDB-lite"/>
    </source>
</evidence>
<keyword evidence="4" id="KW-1185">Reference proteome</keyword>
<keyword evidence="1" id="KW-0175">Coiled coil</keyword>
<feature type="region of interest" description="Disordered" evidence="2">
    <location>
        <begin position="279"/>
        <end position="321"/>
    </location>
</feature>
<feature type="compositionally biased region" description="Basic and acidic residues" evidence="2">
    <location>
        <begin position="559"/>
        <end position="568"/>
    </location>
</feature>
<gene>
    <name evidence="3" type="ORF">TRSC58_01616</name>
</gene>
<feature type="compositionally biased region" description="Low complexity" evidence="2">
    <location>
        <begin position="468"/>
        <end position="484"/>
    </location>
</feature>
<feature type="region of interest" description="Disordered" evidence="2">
    <location>
        <begin position="78"/>
        <end position="211"/>
    </location>
</feature>
<dbReference type="EMBL" id="AUPL01001616">
    <property type="protein sequence ID" value="ESL10647.1"/>
    <property type="molecule type" value="Genomic_DNA"/>
</dbReference>
<organism evidence="3 4">
    <name type="scientific">Trypanosoma rangeli SC58</name>
    <dbReference type="NCBI Taxonomy" id="429131"/>
    <lineage>
        <taxon>Eukaryota</taxon>
        <taxon>Discoba</taxon>
        <taxon>Euglenozoa</taxon>
        <taxon>Kinetoplastea</taxon>
        <taxon>Metakinetoplastina</taxon>
        <taxon>Trypanosomatida</taxon>
        <taxon>Trypanosomatidae</taxon>
        <taxon>Trypanosoma</taxon>
        <taxon>Herpetosoma</taxon>
    </lineage>
</organism>
<feature type="coiled-coil region" evidence="1">
    <location>
        <begin position="414"/>
        <end position="444"/>
    </location>
</feature>
<feature type="compositionally biased region" description="Basic and acidic residues" evidence="2">
    <location>
        <begin position="306"/>
        <end position="321"/>
    </location>
</feature>
<feature type="compositionally biased region" description="Basic and acidic residues" evidence="2">
    <location>
        <begin position="185"/>
        <end position="199"/>
    </location>
</feature>
<feature type="compositionally biased region" description="Polar residues" evidence="2">
    <location>
        <begin position="284"/>
        <end position="301"/>
    </location>
</feature>
<dbReference type="OrthoDB" id="246470at2759"/>
<name>A0A061JBM1_TRYRA</name>
<comment type="caution">
    <text evidence="3">The sequence shown here is derived from an EMBL/GenBank/DDBJ whole genome shotgun (WGS) entry which is preliminary data.</text>
</comment>
<evidence type="ECO:0000313" key="3">
    <source>
        <dbReference type="EMBL" id="ESL10647.1"/>
    </source>
</evidence>
<feature type="region of interest" description="Disordered" evidence="2">
    <location>
        <begin position="329"/>
        <end position="348"/>
    </location>
</feature>
<sequence length="581" mass="63225">MDCPTHFLSSSIIALLTEHGIHHARVTIDLLPGDGRTDVDGGDRKNDGKRDARSTDINVIFNGWGRVLLAEGEPAQQPLEPQKILPPPRAHSPTGNIASRTSPLVCDNDAGESKEHHHSQPAQRAYGEDEAGLADKMMDSTTRPEGAQRRESPVTTAHFAPSHAGKVSGAAAENSSQGAASNGSTEDKQGSEEVPHEPETAPPASGGGRPLHVRQAVLLPLDTRRDVKSQPVLPAVPPAPHVRKTSVVLVEQQKAVAPPIRTTPTGPTPVFSILNTEHGEQMERTSSTNSTRKASSVQLVESQPVEELKHQPHHAEAREDARCSSILVNGTAPKQEQRDPKWGGANAEGEVRFPPVLEQGGHALQRGNSNANDSGKTTMSAPPQVEAWKLGSKQRLQEMLQQQREMEQNSMISRARHEEILGEAEKFLQEVEQKARAAKHTEEDSPLLPFVSLRTGPAYSANSAGAHCSSPRCRSPSASSPNSMSGIKVVKFTMPAGGKAKEEVINQLRTSPGGAQHLSSKDKYSMLLREQDNMLRQKEEKKEEYNKLVEQAVAFHEQQKALKQMHQEEECEDEDENDEPA</sequence>
<feature type="compositionally biased region" description="Polar residues" evidence="2">
    <location>
        <begin position="93"/>
        <end position="102"/>
    </location>
</feature>
<accession>A0A061JBM1</accession>
<reference evidence="3 4" key="1">
    <citation type="submission" date="2013-07" db="EMBL/GenBank/DDBJ databases">
        <authorList>
            <person name="Stoco P.H."/>
            <person name="Wagner G."/>
            <person name="Gerber A."/>
            <person name="Zaha A."/>
            <person name="Thompson C."/>
            <person name="Bartholomeu D.C."/>
            <person name="Luckemeyer D.D."/>
            <person name="Bahia D."/>
            <person name="Loreto E."/>
            <person name="Prestes E.B."/>
            <person name="Lima F.M."/>
            <person name="Rodrigues-Luiz G."/>
            <person name="Vallejo G.A."/>
            <person name="Filho J.F."/>
            <person name="Monteiro K.M."/>
            <person name="Tyler K.M."/>
            <person name="de Almeida L.G."/>
            <person name="Ortiz M.F."/>
            <person name="Siervo M.A."/>
            <person name="de Moraes M.H."/>
            <person name="Cunha O.L."/>
            <person name="Mendonca-Neto R."/>
            <person name="Silva R."/>
            <person name="Teixeira S.M."/>
            <person name="Murta S.M."/>
            <person name="Sincero T.C."/>
            <person name="Mendes T.A."/>
            <person name="Urmenyi T.P."/>
            <person name="Silva V.G."/>
            <person name="da Rocha W.D."/>
            <person name="Andersson B."/>
            <person name="Romanha A.J."/>
            <person name="Steindel M."/>
            <person name="de Vasconcelos A.T."/>
            <person name="Grisard E.C."/>
        </authorList>
    </citation>
    <scope>NUCLEOTIDE SEQUENCE [LARGE SCALE GENOMIC DNA]</scope>
    <source>
        <strain evidence="3 4">SC58</strain>
    </source>
</reference>